<organism evidence="1 2">
    <name type="scientific">Vermiconidia calcicola</name>
    <dbReference type="NCBI Taxonomy" id="1690605"/>
    <lineage>
        <taxon>Eukaryota</taxon>
        <taxon>Fungi</taxon>
        <taxon>Dikarya</taxon>
        <taxon>Ascomycota</taxon>
        <taxon>Pezizomycotina</taxon>
        <taxon>Dothideomycetes</taxon>
        <taxon>Dothideomycetidae</taxon>
        <taxon>Mycosphaerellales</taxon>
        <taxon>Extremaceae</taxon>
        <taxon>Vermiconidia</taxon>
    </lineage>
</organism>
<comment type="caution">
    <text evidence="1">The sequence shown here is derived from an EMBL/GenBank/DDBJ whole genome shotgun (WGS) entry which is preliminary data.</text>
</comment>
<reference evidence="1" key="1">
    <citation type="submission" date="2023-07" db="EMBL/GenBank/DDBJ databases">
        <title>Black Yeasts Isolated from many extreme environments.</title>
        <authorList>
            <person name="Coleine C."/>
            <person name="Stajich J.E."/>
            <person name="Selbmann L."/>
        </authorList>
    </citation>
    <scope>NUCLEOTIDE SEQUENCE</scope>
    <source>
        <strain evidence="1">CCFEE 5714</strain>
    </source>
</reference>
<dbReference type="EMBL" id="JAUTXU010000249">
    <property type="protein sequence ID" value="KAK3695987.1"/>
    <property type="molecule type" value="Genomic_DNA"/>
</dbReference>
<name>A0ACC3MHY3_9PEZI</name>
<gene>
    <name evidence="1" type="ORF">LTR37_018205</name>
</gene>
<protein>
    <submittedName>
        <fullName evidence="1">Uncharacterized protein</fullName>
    </submittedName>
</protein>
<evidence type="ECO:0000313" key="1">
    <source>
        <dbReference type="EMBL" id="KAK3695987.1"/>
    </source>
</evidence>
<evidence type="ECO:0000313" key="2">
    <source>
        <dbReference type="Proteomes" id="UP001281147"/>
    </source>
</evidence>
<sequence>MVGATQSSNYRSPPKRMNTVEDLDDISAILDPTAYFAKIDSISLQVTQICKADRLLSNDGGERMHEWTPSDSNNYLMDDIICAIELMQEHGFCNENIDVLAEDTLRPSVVRANAISVPDVKKLEETVRMILCTEDENDGFNGDFGLQIEYDVLLCKILGAFGDAQSLGGLARLAHMAYVASLLRMALLTYAESLCCDSGQSGWDTLPSEPIRIYGEATFEPLFLCRRRLACLDSFVGGPVWCFGRDTSAPTAWLSISIEQFADVWGPLYVVPASDGFETLLAVHTEGGILIRSSEEQGSPRRKSGEIWIHWVAISPLRLDQSGLERSRPRLAFKSKLGESLPRTLQPFSASGRLLIGNPTMSASSSTTITSSATTSAQNCLSMTVNSFGGFSHNTGCPLTLEDYGRTVSCRLRPAGARPEIYMPEEYQASFGAGQYVSVGVTKIWKKRPARTYKMMIVDFCSKPHSRPQAIRSILMLNLGLEMSACTQNARRVTLEQVLKLSYPDEEQGVVVACTTGDPLAVSLLLASLEHTGVSHEGHALLYWPPSPGIGFVLDLADQPQWLQILRDTDTSACFAVVSPRCLTFAAEDRGRVLRRLCSPTPDCSLKQVLQTVIELDPKDKLRPPLDKVDVIQLVAGSLSIRNQDPTVQLATFVGTRKHHNWFRNAGFAHRELMDTSTGTQYSASLYICDPAKRSSWF</sequence>
<proteinExistence type="predicted"/>
<dbReference type="Proteomes" id="UP001281147">
    <property type="component" value="Unassembled WGS sequence"/>
</dbReference>
<accession>A0ACC3MHY3</accession>
<keyword evidence="2" id="KW-1185">Reference proteome</keyword>